<protein>
    <submittedName>
        <fullName evidence="2">GreA/GreB family elongation factor</fullName>
    </submittedName>
</protein>
<feature type="coiled-coil region" evidence="1">
    <location>
        <begin position="10"/>
        <end position="37"/>
    </location>
</feature>
<dbReference type="RefSeq" id="WP_013615880.1">
    <property type="nucleotide sequence ID" value="NC_015162.1"/>
</dbReference>
<keyword evidence="2" id="KW-0648">Protein biosynthesis</keyword>
<keyword evidence="2" id="KW-0251">Elongation factor</keyword>
<geneLocation type="plasmid" evidence="2 3">
    <name>pDEIPR02</name>
</geneLocation>
<dbReference type="EMBL" id="CP002538">
    <property type="protein sequence ID" value="ADY27526.1"/>
    <property type="molecule type" value="Genomic_DNA"/>
</dbReference>
<dbReference type="OrthoDB" id="9797227at2"/>
<gene>
    <name evidence="2" type="ordered locus">Deipr_2402</name>
</gene>
<accession>F0RQG7</accession>
<evidence type="ECO:0000313" key="2">
    <source>
        <dbReference type="EMBL" id="ADY27526.1"/>
    </source>
</evidence>
<dbReference type="HOGENOM" id="CLU_1537576_0_0_0"/>
<evidence type="ECO:0000313" key="3">
    <source>
        <dbReference type="Proteomes" id="UP000007718"/>
    </source>
</evidence>
<organism evidence="2 3">
    <name type="scientific">Deinococcus proteolyticus (strain ATCC 35074 / DSM 20540 / JCM 6276 / NBRC 101906 / NCIMB 13154 / VKM Ac-1939 / CCM 2703 / MRP)</name>
    <dbReference type="NCBI Taxonomy" id="693977"/>
    <lineage>
        <taxon>Bacteria</taxon>
        <taxon>Thermotogati</taxon>
        <taxon>Deinococcota</taxon>
        <taxon>Deinococci</taxon>
        <taxon>Deinococcales</taxon>
        <taxon>Deinococcaceae</taxon>
        <taxon>Deinococcus</taxon>
    </lineage>
</organism>
<proteinExistence type="predicted"/>
<evidence type="ECO:0000256" key="1">
    <source>
        <dbReference type="SAM" id="Coils"/>
    </source>
</evidence>
<keyword evidence="3" id="KW-1185">Reference proteome</keyword>
<reference evidence="2 3" key="2">
    <citation type="journal article" date="2012" name="Stand. Genomic Sci.">
        <title>Complete genome sequence of the orange-red pigmented, radioresistant Deinococcus proteolyticus type strain (MRP(T)).</title>
        <authorList>
            <person name="Copeland A."/>
            <person name="Zeytun A."/>
            <person name="Yassawong M."/>
            <person name="Nolan M."/>
            <person name="Lucas S."/>
            <person name="Hammon N."/>
            <person name="Deshpande S."/>
            <person name="Cheng J.F."/>
            <person name="Han C."/>
            <person name="Tapia R."/>
            <person name="Goodwin L.A."/>
            <person name="Pitluck S."/>
            <person name="Mavromatis K."/>
            <person name="Liolios K."/>
            <person name="Pagani I."/>
            <person name="Ivanova N."/>
            <person name="Mikhailova N."/>
            <person name="Pati A."/>
            <person name="Chen A."/>
            <person name="Palaniappan K."/>
            <person name="Land M."/>
            <person name="Hauser L."/>
            <person name="Jeffries C.D."/>
            <person name="Brambilla E.M."/>
            <person name="Rohde M."/>
            <person name="Sikorski J."/>
            <person name="Pukall R."/>
            <person name="Goker M."/>
            <person name="Detter J.C."/>
            <person name="Woyke T."/>
            <person name="Bristow J."/>
            <person name="Eisen J.A."/>
            <person name="Markowitz V."/>
            <person name="Hugenholtz P."/>
            <person name="Kyrpides N.C."/>
            <person name="Klenk H.P."/>
            <person name="Lapidus A."/>
        </authorList>
    </citation>
    <scope>NUCLEOTIDE SEQUENCE [LARGE SCALE GENOMIC DNA]</scope>
    <source>
        <strain evidence="3">ATCC 35074 / DSM 20540 / JCM 6276 / NBRC 101906 / NCIMB 13154 / VKM Ac-1939 / CCM 2703 / MRP</strain>
        <plasmid evidence="3">Plasmid pDEIPR02</plasmid>
    </source>
</reference>
<dbReference type="InterPro" id="IPR023459">
    <property type="entry name" value="Tscrpt_elong_fac_GreA/B_fam"/>
</dbReference>
<dbReference type="Proteomes" id="UP000007718">
    <property type="component" value="Plasmid pDEIPR02"/>
</dbReference>
<keyword evidence="2" id="KW-0614">Plasmid</keyword>
<dbReference type="PIRSF" id="PIRSF006092">
    <property type="entry name" value="GreA_GreB"/>
    <property type="match status" value="1"/>
</dbReference>
<keyword evidence="1" id="KW-0175">Coiled coil</keyword>
<dbReference type="KEGG" id="dpt:Deipr_2402"/>
<dbReference type="GO" id="GO:0003746">
    <property type="term" value="F:translation elongation factor activity"/>
    <property type="evidence" value="ECO:0007669"/>
    <property type="project" value="UniProtKB-KW"/>
</dbReference>
<name>F0RQG7_DEIPM</name>
<dbReference type="AlphaFoldDB" id="F0RQG7"/>
<dbReference type="GO" id="GO:0070063">
    <property type="term" value="F:RNA polymerase binding"/>
    <property type="evidence" value="ECO:0007669"/>
    <property type="project" value="InterPro"/>
</dbReference>
<reference evidence="3" key="1">
    <citation type="submission" date="2011-02" db="EMBL/GenBank/DDBJ databases">
        <title>The complete sequence of plasmid2 of Deinococcus proteolyticus DSM 20540.</title>
        <authorList>
            <consortium name="US DOE Joint Genome Institute (JGI-PGF)"/>
            <person name="Lucas S."/>
            <person name="Copeland A."/>
            <person name="Lapidus A."/>
            <person name="Bruce D."/>
            <person name="Goodwin L."/>
            <person name="Pitluck S."/>
            <person name="Kyrpides N."/>
            <person name="Mavromatis K."/>
            <person name="Pagani I."/>
            <person name="Ivanova N."/>
            <person name="Ovchinnikova G."/>
            <person name="Zeytun A."/>
            <person name="Detter J.C."/>
            <person name="Han C."/>
            <person name="Land M."/>
            <person name="Hauser L."/>
            <person name="Markowitz V."/>
            <person name="Cheng J.-F."/>
            <person name="Hugenholtz P."/>
            <person name="Woyke T."/>
            <person name="Wu D."/>
            <person name="Pukall R."/>
            <person name="Steenblock K."/>
            <person name="Brambilla E."/>
            <person name="Klenk H.-P."/>
            <person name="Eisen J.A."/>
        </authorList>
    </citation>
    <scope>NUCLEOTIDE SEQUENCE [LARGE SCALE GENOMIC DNA]</scope>
    <source>
        <strain evidence="3">ATCC 35074 / DSM 20540 / JCM 6276 / NBRC 101906 / NCIMB 13154 / VKM Ac-1939 / CCM 2703 / MRP</strain>
        <plasmid evidence="3">Plasmid pDEIPR02</plasmid>
    </source>
</reference>
<sequence length="174" mass="18290">MSIVMTPLGLRALQSLIQTQEARLTELRAAHRRALEDCRDDTDGSIGQSAAACTEAETRLLQLEDALEGAVLAQPSGEQVEPGTVATVSASVDGRPVRTFKVLIVSALEAELLGRSVGDLQVASENSPIGMALLAAQEGNRCLLNLGGGRPQQWLKIQQIETVPEAVPAPGLAS</sequence>